<accession>A0AA38HEZ4</accession>
<dbReference type="InterPro" id="IPR056009">
    <property type="entry name" value="DUF7587"/>
</dbReference>
<dbReference type="Pfam" id="PF24494">
    <property type="entry name" value="DUF7587"/>
    <property type="match status" value="1"/>
</dbReference>
<dbReference type="EMBL" id="JAKWFO010000001">
    <property type="protein sequence ID" value="KAI9639355.1"/>
    <property type="molecule type" value="Genomic_DNA"/>
</dbReference>
<dbReference type="RefSeq" id="XP_052949132.1">
    <property type="nucleotide sequence ID" value="XM_053090713.1"/>
</dbReference>
<protein>
    <recommendedName>
        <fullName evidence="2">DUF7587 domain-containing protein</fullName>
    </recommendedName>
</protein>
<keyword evidence="4" id="KW-1185">Reference proteome</keyword>
<dbReference type="AlphaFoldDB" id="A0AA38HEZ4"/>
<gene>
    <name evidence="3" type="ORF">MKK02DRAFT_39655</name>
</gene>
<dbReference type="GeneID" id="77729918"/>
<proteinExistence type="predicted"/>
<comment type="caution">
    <text evidence="3">The sequence shown here is derived from an EMBL/GenBank/DDBJ whole genome shotgun (WGS) entry which is preliminary data.</text>
</comment>
<feature type="region of interest" description="Disordered" evidence="1">
    <location>
        <begin position="354"/>
        <end position="423"/>
    </location>
</feature>
<evidence type="ECO:0000313" key="3">
    <source>
        <dbReference type="EMBL" id="KAI9639355.1"/>
    </source>
</evidence>
<reference evidence="3" key="1">
    <citation type="journal article" date="2022" name="G3 (Bethesda)">
        <title>High quality genome of the basidiomycete yeast Dioszegia hungarica PDD-24b-2 isolated from cloud water.</title>
        <authorList>
            <person name="Jarrige D."/>
            <person name="Haridas S."/>
            <person name="Bleykasten-Grosshans C."/>
            <person name="Joly M."/>
            <person name="Nadalig T."/>
            <person name="Sancelme M."/>
            <person name="Vuilleumier S."/>
            <person name="Grigoriev I.V."/>
            <person name="Amato P."/>
            <person name="Bringel F."/>
        </authorList>
    </citation>
    <scope>NUCLEOTIDE SEQUENCE</scope>
    <source>
        <strain evidence="3">PDD-24b-2</strain>
    </source>
</reference>
<evidence type="ECO:0000313" key="4">
    <source>
        <dbReference type="Proteomes" id="UP001164286"/>
    </source>
</evidence>
<name>A0AA38HEZ4_9TREE</name>
<feature type="compositionally biased region" description="Pro residues" evidence="1">
    <location>
        <begin position="356"/>
        <end position="390"/>
    </location>
</feature>
<feature type="compositionally biased region" description="Basic residues" evidence="1">
    <location>
        <begin position="397"/>
        <end position="409"/>
    </location>
</feature>
<organism evidence="3 4">
    <name type="scientific">Dioszegia hungarica</name>
    <dbReference type="NCBI Taxonomy" id="4972"/>
    <lineage>
        <taxon>Eukaryota</taxon>
        <taxon>Fungi</taxon>
        <taxon>Dikarya</taxon>
        <taxon>Basidiomycota</taxon>
        <taxon>Agaricomycotina</taxon>
        <taxon>Tremellomycetes</taxon>
        <taxon>Tremellales</taxon>
        <taxon>Bulleribasidiaceae</taxon>
        <taxon>Dioszegia</taxon>
    </lineage>
</organism>
<evidence type="ECO:0000259" key="2">
    <source>
        <dbReference type="Pfam" id="PF24494"/>
    </source>
</evidence>
<feature type="domain" description="DUF7587" evidence="2">
    <location>
        <begin position="103"/>
        <end position="197"/>
    </location>
</feature>
<dbReference type="Proteomes" id="UP001164286">
    <property type="component" value="Unassembled WGS sequence"/>
</dbReference>
<sequence>MPLGAMTYSNLLRRTLSGEIVLRIHHSLSTSPLVMTGNPSTSGFTAPQAAFDGMAPAAYRIATRGFDGTFMATPAARQQAVEHVLDRRGLPPPGLDQDIEMMTASPFISVTADLDWALYWIARQLTGTTTPEIHLAVIRVPNAEVMLNPFPDSPMAAVVGMSEREKVAYWSARGKAEERKEWFFYGRIFDDSILGDIVFTPKTLPFALPRKFWKLVYEAGSGREGWSDRLRWNPMDDPWKEAARMLNENRTSLATAWASHPVDTKQIHLWPSPPRGPRYPRGRPNGIHLPTFHLPPRPNTLPLHRGSAHRRGAIPNRPRPISHCPPPLPASHRGYQQHCEQRRFVQQTLRQNLVPVHPPHPMPPFPPRLGLPSRPPPSAHPSVPPKPTAKPNPNVHQGHRSISHPRVQKAQRPTVPEDLMGPEDFEKSSLAKAEAMLINLRI</sequence>
<evidence type="ECO:0000256" key="1">
    <source>
        <dbReference type="SAM" id="MobiDB-lite"/>
    </source>
</evidence>